<sequence length="195" mass="22815">MTMTVLERLDAQINKLKHDAKKFDNAKLLDKNRHFRHKQQLFDPHLFSSKSLLLADYVDEIADALSNMPKMTQRNSYTFAVEKISLQLEAIVRVLKATPVWAKENQATRKKYYKKAVQQVMQSSHELYKELSEHHEFERRLNEMVSLRRLQLDKTSTEQASKINLEILALHGRLGRCRKAISAIEDKIQRAEKAK</sequence>
<evidence type="ECO:0000313" key="2">
    <source>
        <dbReference type="Proteomes" id="UP000194841"/>
    </source>
</evidence>
<protein>
    <submittedName>
        <fullName evidence="1">Primosomal protein</fullName>
    </submittedName>
</protein>
<accession>A0A244CRZ3</accession>
<keyword evidence="2" id="KW-1185">Reference proteome</keyword>
<dbReference type="InterPro" id="IPR010890">
    <property type="entry name" value="PriC"/>
</dbReference>
<dbReference type="OrthoDB" id="7061116at2"/>
<dbReference type="Pfam" id="PF07445">
    <property type="entry name" value="PriC"/>
    <property type="match status" value="1"/>
</dbReference>
<dbReference type="EMBL" id="MWPV01000002">
    <property type="protein sequence ID" value="OUL58371.1"/>
    <property type="molecule type" value="Genomic_DNA"/>
</dbReference>
<proteinExistence type="predicted"/>
<gene>
    <name evidence="1" type="ORF">B1199_08545</name>
</gene>
<dbReference type="RefSeq" id="WP_086743677.1">
    <property type="nucleotide sequence ID" value="NZ_MWPV01000002.1"/>
</dbReference>
<dbReference type="Gene3D" id="1.20.1270.340">
    <property type="match status" value="1"/>
</dbReference>
<dbReference type="Proteomes" id="UP000194841">
    <property type="component" value="Unassembled WGS sequence"/>
</dbReference>
<evidence type="ECO:0000313" key="1">
    <source>
        <dbReference type="EMBL" id="OUL58371.1"/>
    </source>
</evidence>
<organism evidence="1 2">
    <name type="scientific">Pseudoalteromonas ulvae</name>
    <dbReference type="NCBI Taxonomy" id="107327"/>
    <lineage>
        <taxon>Bacteria</taxon>
        <taxon>Pseudomonadati</taxon>
        <taxon>Pseudomonadota</taxon>
        <taxon>Gammaproteobacteria</taxon>
        <taxon>Alteromonadales</taxon>
        <taxon>Pseudoalteromonadaceae</taxon>
        <taxon>Pseudoalteromonas</taxon>
    </lineage>
</organism>
<dbReference type="AlphaFoldDB" id="A0A244CRZ3"/>
<reference evidence="1 2" key="1">
    <citation type="submission" date="2017-02" db="EMBL/GenBank/DDBJ databases">
        <title>Pseudoalteromonas ulvae TC14 Genome.</title>
        <authorList>
            <person name="Molmeret M."/>
        </authorList>
    </citation>
    <scope>NUCLEOTIDE SEQUENCE [LARGE SCALE GENOMIC DNA]</scope>
    <source>
        <strain evidence="1">TC14</strain>
    </source>
</reference>
<dbReference type="InterPro" id="IPR038338">
    <property type="entry name" value="PriC_sf"/>
</dbReference>
<name>A0A244CRZ3_PSEDV</name>
<comment type="caution">
    <text evidence="1">The sequence shown here is derived from an EMBL/GenBank/DDBJ whole genome shotgun (WGS) entry which is preliminary data.</text>
</comment>